<evidence type="ECO:0000313" key="2">
    <source>
        <dbReference type="EMBL" id="CAE0348740.1"/>
    </source>
</evidence>
<feature type="transmembrane region" description="Helical" evidence="1">
    <location>
        <begin position="173"/>
        <end position="190"/>
    </location>
</feature>
<feature type="transmembrane region" description="Helical" evidence="1">
    <location>
        <begin position="210"/>
        <end position="227"/>
    </location>
</feature>
<organism evidence="2">
    <name type="scientific">Euplotes harpa</name>
    <dbReference type="NCBI Taxonomy" id="151035"/>
    <lineage>
        <taxon>Eukaryota</taxon>
        <taxon>Sar</taxon>
        <taxon>Alveolata</taxon>
        <taxon>Ciliophora</taxon>
        <taxon>Intramacronucleata</taxon>
        <taxon>Spirotrichea</taxon>
        <taxon>Hypotrichia</taxon>
        <taxon>Euplotida</taxon>
        <taxon>Euplotidae</taxon>
        <taxon>Euplotes</taxon>
    </lineage>
</organism>
<feature type="transmembrane region" description="Helical" evidence="1">
    <location>
        <begin position="83"/>
        <end position="104"/>
    </location>
</feature>
<keyword evidence="1" id="KW-1133">Transmembrane helix</keyword>
<name>A0A7S3J8V6_9SPIT</name>
<dbReference type="EMBL" id="HBII01018007">
    <property type="protein sequence ID" value="CAE0348740.1"/>
    <property type="molecule type" value="Transcribed_RNA"/>
</dbReference>
<evidence type="ECO:0008006" key="3">
    <source>
        <dbReference type="Google" id="ProtNLM"/>
    </source>
</evidence>
<feature type="transmembrane region" description="Helical" evidence="1">
    <location>
        <begin position="20"/>
        <end position="39"/>
    </location>
</feature>
<gene>
    <name evidence="2" type="ORF">EHAR0213_LOCUS7651</name>
</gene>
<proteinExistence type="predicted"/>
<keyword evidence="1" id="KW-0812">Transmembrane</keyword>
<evidence type="ECO:0000256" key="1">
    <source>
        <dbReference type="SAM" id="Phobius"/>
    </source>
</evidence>
<feature type="transmembrane region" description="Helical" evidence="1">
    <location>
        <begin position="54"/>
        <end position="71"/>
    </location>
</feature>
<feature type="transmembrane region" description="Helical" evidence="1">
    <location>
        <begin position="143"/>
        <end position="161"/>
    </location>
</feature>
<sequence length="322" mass="37056">MSIGNAIGSTAINIFGPDSLLLLLLKACVPVFVVAYYIIQEKYDYTDLSTDDFVYYFIELVVFWHVFSRIIRSAFECHKKQYCSPAVFVVALICLFIFKVVWYFTFSVSADRDIFWRRKIFEVVYVLMQIVNGTNLGEMSQDFWYFLADCLMGVQLYTIYFKDEFNYSVFNSFTPILLAVLTFLLVKGLLVNHYNKDTPCMVKTIGKHDAIFLILVYAFVSFLIYTIDFFANTYWAALGFIYVLHNIIIFPSLMESKLVVPLITSTLFVFLVTAMQVFIMRHTPNPYPRAASTGPESRQNMSPPHNLMSFIASAIQCSLSEA</sequence>
<dbReference type="AlphaFoldDB" id="A0A7S3J8V6"/>
<accession>A0A7S3J8V6</accession>
<feature type="transmembrane region" description="Helical" evidence="1">
    <location>
        <begin position="234"/>
        <end position="253"/>
    </location>
</feature>
<protein>
    <recommendedName>
        <fullName evidence="3">Transmembrane protein</fullName>
    </recommendedName>
</protein>
<feature type="transmembrane region" description="Helical" evidence="1">
    <location>
        <begin position="259"/>
        <end position="279"/>
    </location>
</feature>
<keyword evidence="1" id="KW-0472">Membrane</keyword>
<reference evidence="2" key="1">
    <citation type="submission" date="2021-01" db="EMBL/GenBank/DDBJ databases">
        <authorList>
            <person name="Corre E."/>
            <person name="Pelletier E."/>
            <person name="Niang G."/>
            <person name="Scheremetjew M."/>
            <person name="Finn R."/>
            <person name="Kale V."/>
            <person name="Holt S."/>
            <person name="Cochrane G."/>
            <person name="Meng A."/>
            <person name="Brown T."/>
            <person name="Cohen L."/>
        </authorList>
    </citation>
    <scope>NUCLEOTIDE SEQUENCE</scope>
    <source>
        <strain evidence="2">FSP1.4</strain>
    </source>
</reference>